<name>A0A914UWN1_9BILA</name>
<protein>
    <submittedName>
        <fullName evidence="3">PiggyBac transposable element-derived protein domain-containing protein</fullName>
    </submittedName>
</protein>
<accession>A0A914UWN1</accession>
<reference evidence="3" key="1">
    <citation type="submission" date="2022-11" db="UniProtKB">
        <authorList>
            <consortium name="WormBaseParasite"/>
        </authorList>
    </citation>
    <scope>IDENTIFICATION</scope>
</reference>
<organism evidence="2 3">
    <name type="scientific">Plectus sambesii</name>
    <dbReference type="NCBI Taxonomy" id="2011161"/>
    <lineage>
        <taxon>Eukaryota</taxon>
        <taxon>Metazoa</taxon>
        <taxon>Ecdysozoa</taxon>
        <taxon>Nematoda</taxon>
        <taxon>Chromadorea</taxon>
        <taxon>Plectida</taxon>
        <taxon>Plectina</taxon>
        <taxon>Plectoidea</taxon>
        <taxon>Plectidae</taxon>
        <taxon>Plectus</taxon>
    </lineage>
</organism>
<evidence type="ECO:0000259" key="1">
    <source>
        <dbReference type="Pfam" id="PF13843"/>
    </source>
</evidence>
<feature type="domain" description="PiggyBac transposable element-derived protein" evidence="1">
    <location>
        <begin position="1"/>
        <end position="241"/>
    </location>
</feature>
<sequence>MKKFFGLCLQMGIVKLPKLRDYWSSRPVFGGYPIGSQVMPRNRFEKLLANLHFADNASFDGSDRLYKISPFIALFNAACERMYKPGRDICIDESLVPFRGRIVFRQYIPNKRRRYGIKLFILCSKGGYTYKMIVYAGKDTFRIGTVAESVVMKLMKGLLNHGRRLFTDNWYTSIPLAERLIKRKTPMIGTIRRNRRGLPKHVTGKKLKRGCVVAQQNRLRVTVLKLRNKRDILMLLITHDDAMNEEAKPIIVQITIK</sequence>
<dbReference type="PANTHER" id="PTHR46599:SF3">
    <property type="entry name" value="PIGGYBAC TRANSPOSABLE ELEMENT-DERIVED PROTEIN 4"/>
    <property type="match status" value="1"/>
</dbReference>
<dbReference type="AlphaFoldDB" id="A0A914UWN1"/>
<dbReference type="InterPro" id="IPR029526">
    <property type="entry name" value="PGBD"/>
</dbReference>
<dbReference type="WBParaSite" id="PSAMB.scaffold1319size33010.g12358.t1">
    <property type="protein sequence ID" value="PSAMB.scaffold1319size33010.g12358.t1"/>
    <property type="gene ID" value="PSAMB.scaffold1319size33010.g12358"/>
</dbReference>
<keyword evidence="2" id="KW-1185">Reference proteome</keyword>
<dbReference type="PANTHER" id="PTHR46599">
    <property type="entry name" value="PIGGYBAC TRANSPOSABLE ELEMENT-DERIVED PROTEIN 4"/>
    <property type="match status" value="1"/>
</dbReference>
<proteinExistence type="predicted"/>
<evidence type="ECO:0000313" key="3">
    <source>
        <dbReference type="WBParaSite" id="PSAMB.scaffold1319size33010.g12358.t1"/>
    </source>
</evidence>
<evidence type="ECO:0000313" key="2">
    <source>
        <dbReference type="Proteomes" id="UP000887566"/>
    </source>
</evidence>
<dbReference type="Proteomes" id="UP000887566">
    <property type="component" value="Unplaced"/>
</dbReference>
<dbReference type="Pfam" id="PF13843">
    <property type="entry name" value="DDE_Tnp_1_7"/>
    <property type="match status" value="1"/>
</dbReference>